<dbReference type="InterPro" id="IPR000242">
    <property type="entry name" value="PTP_cat"/>
</dbReference>
<dbReference type="PANTHER" id="PTHR19134:SF544">
    <property type="entry name" value="IP14232P"/>
    <property type="match status" value="1"/>
</dbReference>
<dbReference type="PROSITE" id="PS51257">
    <property type="entry name" value="PROKAR_LIPOPROTEIN"/>
    <property type="match status" value="1"/>
</dbReference>
<dbReference type="SMART" id="SM00194">
    <property type="entry name" value="PTPc"/>
    <property type="match status" value="1"/>
</dbReference>
<evidence type="ECO:0000259" key="4">
    <source>
        <dbReference type="PROSITE" id="PS50056"/>
    </source>
</evidence>
<keyword evidence="1" id="KW-0472">Membrane</keyword>
<gene>
    <name evidence="6" type="primary">LOC108564039</name>
</gene>
<evidence type="ECO:0000313" key="6">
    <source>
        <dbReference type="RefSeq" id="XP_017778410.1"/>
    </source>
</evidence>
<dbReference type="PROSITE" id="PS00383">
    <property type="entry name" value="TYR_PHOSPHATASE_1"/>
    <property type="match status" value="1"/>
</dbReference>
<keyword evidence="1" id="KW-1133">Transmembrane helix</keyword>
<dbReference type="Proteomes" id="UP000695000">
    <property type="component" value="Unplaced"/>
</dbReference>
<dbReference type="SMART" id="SM00404">
    <property type="entry name" value="PTPc_motif"/>
    <property type="match status" value="1"/>
</dbReference>
<feature type="domain" description="Tyrosine specific protein phosphatases" evidence="4">
    <location>
        <begin position="1048"/>
        <end position="1130"/>
    </location>
</feature>
<accession>A0ABM1MV10</accession>
<keyword evidence="1" id="KW-0812">Transmembrane</keyword>
<dbReference type="PANTHER" id="PTHR19134">
    <property type="entry name" value="RECEPTOR-TYPE TYROSINE-PROTEIN PHOSPHATASE"/>
    <property type="match status" value="1"/>
</dbReference>
<dbReference type="InterPro" id="IPR050348">
    <property type="entry name" value="Protein-Tyr_Phosphatase"/>
</dbReference>
<organism evidence="5 6">
    <name type="scientific">Nicrophorus vespilloides</name>
    <name type="common">Boreal carrion beetle</name>
    <dbReference type="NCBI Taxonomy" id="110193"/>
    <lineage>
        <taxon>Eukaryota</taxon>
        <taxon>Metazoa</taxon>
        <taxon>Ecdysozoa</taxon>
        <taxon>Arthropoda</taxon>
        <taxon>Hexapoda</taxon>
        <taxon>Insecta</taxon>
        <taxon>Pterygota</taxon>
        <taxon>Neoptera</taxon>
        <taxon>Endopterygota</taxon>
        <taxon>Coleoptera</taxon>
        <taxon>Polyphaga</taxon>
        <taxon>Staphyliniformia</taxon>
        <taxon>Silphidae</taxon>
        <taxon>Nicrophorinae</taxon>
        <taxon>Nicrophorus</taxon>
    </lineage>
</organism>
<feature type="domain" description="Tyrosine-protein phosphatase" evidence="3">
    <location>
        <begin position="887"/>
        <end position="1139"/>
    </location>
</feature>
<dbReference type="InterPro" id="IPR016130">
    <property type="entry name" value="Tyr_Pase_AS"/>
</dbReference>
<dbReference type="PROSITE" id="PS50056">
    <property type="entry name" value="TYR_PHOSPHATASE_2"/>
    <property type="match status" value="1"/>
</dbReference>
<feature type="chain" id="PRO_5045821527" evidence="2">
    <location>
        <begin position="18"/>
        <end position="1151"/>
    </location>
</feature>
<feature type="transmembrane region" description="Helical" evidence="1">
    <location>
        <begin position="767"/>
        <end position="789"/>
    </location>
</feature>
<dbReference type="InterPro" id="IPR029021">
    <property type="entry name" value="Prot-tyrosine_phosphatase-like"/>
</dbReference>
<name>A0ABM1MV10_NICVS</name>
<protein>
    <submittedName>
        <fullName evidence="6">Receptor-type tyrosine-protein phosphatase zeta-like</fullName>
    </submittedName>
</protein>
<evidence type="ECO:0000256" key="1">
    <source>
        <dbReference type="SAM" id="Phobius"/>
    </source>
</evidence>
<keyword evidence="2" id="KW-0732">Signal</keyword>
<dbReference type="SUPFAM" id="SSF52799">
    <property type="entry name" value="(Phosphotyrosine protein) phosphatases II"/>
    <property type="match status" value="1"/>
</dbReference>
<dbReference type="RefSeq" id="XP_017778410.1">
    <property type="nucleotide sequence ID" value="XM_017922921.1"/>
</dbReference>
<evidence type="ECO:0000313" key="5">
    <source>
        <dbReference type="Proteomes" id="UP000695000"/>
    </source>
</evidence>
<evidence type="ECO:0000259" key="3">
    <source>
        <dbReference type="PROSITE" id="PS50055"/>
    </source>
</evidence>
<keyword evidence="5" id="KW-1185">Reference proteome</keyword>
<feature type="signal peptide" evidence="2">
    <location>
        <begin position="1"/>
        <end position="17"/>
    </location>
</feature>
<dbReference type="PROSITE" id="PS50055">
    <property type="entry name" value="TYR_PHOSPHATASE_PTP"/>
    <property type="match status" value="1"/>
</dbReference>
<reference evidence="6" key="1">
    <citation type="submission" date="2025-08" db="UniProtKB">
        <authorList>
            <consortium name="RefSeq"/>
        </authorList>
    </citation>
    <scope>IDENTIFICATION</scope>
    <source>
        <tissue evidence="6">Whole Larva</tissue>
    </source>
</reference>
<dbReference type="GeneID" id="108564039"/>
<dbReference type="CDD" id="cd00047">
    <property type="entry name" value="PTPc"/>
    <property type="match status" value="1"/>
</dbReference>
<dbReference type="Gene3D" id="3.90.190.10">
    <property type="entry name" value="Protein tyrosine phosphatase superfamily"/>
    <property type="match status" value="1"/>
</dbReference>
<sequence>MVFTVRCILGCFLVVLSCTIIQPASLAGRDESLVKVAKTEEIPVTTATTRGTVRYTTVLPEVDENDIKRETTTSGVVLNVIKNSTSEENVIKNITTSSEENLIKNDIRNITASADENLIKNDDKNITTSSDENVIRKEYNATRTDNSRSLDFDISKYTSPEFQSRNAVYNLPTSPENDKYIDPEIIAKSYKPSSEFSFDFTTPKSESFDKRYHEVQEEIIRKIESPTLDELIERSKDNRTDTDLNVIRYVTNSSDDRSGANFKHKSSESEKVLKVNFESKYNETKNLDNKISPEGTDLPKKISKDSLVSNKIKTEILKAVDVNSRGSTRYADSLKTTTEIPRNKNYEQSVQENNIHPVIVPVPIATTESTTTVNLFEMTAEESVETSTEYFTSVYTTSHDNQEYFEMTSESTTTVLPESTLTTTFETTTLESLTKIEESTTKMMESTTKIMETTYLPSTMQSDGTTMLPTTAEESSTQFTEAADETTTEIVKETTNPETTTEDFSTTENAVIKDESKITTSERSRSTKNMKIFNIPTTQEVTEESTTEADSEDPTELTNLTITEATTATEVRNTTSNDDMMVSDQSTIQPEIEDVVTKLPQTAEISTLTNLIITTAQVRSSTLKDDVTTEMSTIAVTTQNAIMKEYDGKIATESAPKIDVKENDIVKENVTKINQNETSDIEDDADDIVDEMDYMDVHSKKSNKTNEEIEIVPMKPERTTQSVRKLIPEVRKITTTTVSYQLDVEEKEAESDTEESRMPEEENSGTVIAIIISSVGAVCLIILAVLLFVMRRRQKRFNYGQRCTPVSLDSYSMDNVSVYNSVRRKAIRGSKRSYGNPAFDDATVSHPLNFQGISKFATNTEDISDEFEEIPQVTARMTELPEGCDTKNRYANVIPLPETRVFLSPVDDDPTGDYINANYVTGPKGVRGYYIACQAPMQSTVNDFWRMIWEQQSKVVLMLTHMYENGVEKCVDYLPPSEVLDCHRLFGDYQVTLKKREVKDKYIISSLQLKNMVSNSWREITHIWYSGWPEKGVPEEENSLIAFLIEARSYVKLIQNSADIMPRETNGNINPEVCPVVVHCSPGTARTGTVIACDIAIREFEMKRVVDIPKIVYKIRRGRASSVQTKDQYAFIYRVINTYATKLTGGALDTI</sequence>
<proteinExistence type="predicted"/>
<dbReference type="InterPro" id="IPR003595">
    <property type="entry name" value="Tyr_Pase_cat"/>
</dbReference>
<dbReference type="InterPro" id="IPR000387">
    <property type="entry name" value="Tyr_Pase_dom"/>
</dbReference>
<evidence type="ECO:0000256" key="2">
    <source>
        <dbReference type="SAM" id="SignalP"/>
    </source>
</evidence>
<dbReference type="PRINTS" id="PR00700">
    <property type="entry name" value="PRTYPHPHTASE"/>
</dbReference>
<dbReference type="Pfam" id="PF00102">
    <property type="entry name" value="Y_phosphatase"/>
    <property type="match status" value="1"/>
</dbReference>